<organism evidence="1 2">
    <name type="scientific">Eiseniibacteriota bacterium</name>
    <dbReference type="NCBI Taxonomy" id="2212470"/>
    <lineage>
        <taxon>Bacteria</taxon>
        <taxon>Candidatus Eiseniibacteriota</taxon>
    </lineage>
</organism>
<reference evidence="1 2" key="1">
    <citation type="journal article" date="2019" name="Nat. Microbiol.">
        <title>Mediterranean grassland soil C-N compound turnover is dependent on rainfall and depth, and is mediated by genomically divergent microorganisms.</title>
        <authorList>
            <person name="Diamond S."/>
            <person name="Andeer P.F."/>
            <person name="Li Z."/>
            <person name="Crits-Christoph A."/>
            <person name="Burstein D."/>
            <person name="Anantharaman K."/>
            <person name="Lane K.R."/>
            <person name="Thomas B.C."/>
            <person name="Pan C."/>
            <person name="Northen T.R."/>
            <person name="Banfield J.F."/>
        </authorList>
    </citation>
    <scope>NUCLEOTIDE SEQUENCE [LARGE SCALE GENOMIC DNA]</scope>
    <source>
        <strain evidence="1">WS_10</strain>
    </source>
</reference>
<name>A0A538U278_UNCEI</name>
<evidence type="ECO:0000313" key="1">
    <source>
        <dbReference type="EMBL" id="TMQ69978.1"/>
    </source>
</evidence>
<evidence type="ECO:0000313" key="2">
    <source>
        <dbReference type="Proteomes" id="UP000319836"/>
    </source>
</evidence>
<dbReference type="AlphaFoldDB" id="A0A538U278"/>
<dbReference type="Proteomes" id="UP000319836">
    <property type="component" value="Unassembled WGS sequence"/>
</dbReference>
<accession>A0A538U278</accession>
<comment type="caution">
    <text evidence="1">The sequence shown here is derived from an EMBL/GenBank/DDBJ whole genome shotgun (WGS) entry which is preliminary data.</text>
</comment>
<sequence>MTAADARADWRLSAGLEHFAWNEHTAPLKVSEDGVLPMLGLRLSEPFAKGFAGDYRGRVYFGSVTYHGSQLYQPTIPVTGTTHYTGTTQEAQLRVTLVGEVDVAAGLDLDFWHRKLGPDQAEDYRIVSMRFGAEHAYSALVPLAVATGVKFTLSTHEDAHFGELGFTENPPLVPERSVTPYLDLGYAFTPHWSIAGSFDGFSFGRSKEVALTQGNVQGIFYQPASDMRVFDFRLEYR</sequence>
<dbReference type="EMBL" id="VBPA01000247">
    <property type="protein sequence ID" value="TMQ69978.1"/>
    <property type="molecule type" value="Genomic_DNA"/>
</dbReference>
<evidence type="ECO:0008006" key="3">
    <source>
        <dbReference type="Google" id="ProtNLM"/>
    </source>
</evidence>
<gene>
    <name evidence="1" type="ORF">E6K80_09940</name>
</gene>
<protein>
    <recommendedName>
        <fullName evidence="3">TonB-dependent receptor</fullName>
    </recommendedName>
</protein>
<proteinExistence type="predicted"/>